<keyword evidence="3" id="KW-1185">Reference proteome</keyword>
<organism evidence="2 3">
    <name type="scientific">Panicum hallii var. hallii</name>
    <dbReference type="NCBI Taxonomy" id="1504633"/>
    <lineage>
        <taxon>Eukaryota</taxon>
        <taxon>Viridiplantae</taxon>
        <taxon>Streptophyta</taxon>
        <taxon>Embryophyta</taxon>
        <taxon>Tracheophyta</taxon>
        <taxon>Spermatophyta</taxon>
        <taxon>Magnoliopsida</taxon>
        <taxon>Liliopsida</taxon>
        <taxon>Poales</taxon>
        <taxon>Poaceae</taxon>
        <taxon>PACMAD clade</taxon>
        <taxon>Panicoideae</taxon>
        <taxon>Panicodae</taxon>
        <taxon>Paniceae</taxon>
        <taxon>Panicinae</taxon>
        <taxon>Panicum</taxon>
        <taxon>Panicum sect. Panicum</taxon>
    </lineage>
</organism>
<feature type="compositionally biased region" description="Low complexity" evidence="1">
    <location>
        <begin position="32"/>
        <end position="67"/>
    </location>
</feature>
<protein>
    <submittedName>
        <fullName evidence="2">Uncharacterized protein</fullName>
    </submittedName>
</protein>
<evidence type="ECO:0000313" key="2">
    <source>
        <dbReference type="EMBL" id="PUZ56217.1"/>
    </source>
</evidence>
<reference evidence="2 3" key="1">
    <citation type="submission" date="2018-04" db="EMBL/GenBank/DDBJ databases">
        <title>WGS assembly of Panicum hallii var. hallii HAL2.</title>
        <authorList>
            <person name="Lovell J."/>
            <person name="Jenkins J."/>
            <person name="Lowry D."/>
            <person name="Mamidi S."/>
            <person name="Sreedasyam A."/>
            <person name="Weng X."/>
            <person name="Barry K."/>
            <person name="Bonette J."/>
            <person name="Campitelli B."/>
            <person name="Daum C."/>
            <person name="Gordon S."/>
            <person name="Gould B."/>
            <person name="Lipzen A."/>
            <person name="MacQueen A."/>
            <person name="Palacio-Mejia J."/>
            <person name="Plott C."/>
            <person name="Shakirov E."/>
            <person name="Shu S."/>
            <person name="Yoshinaga Y."/>
            <person name="Zane M."/>
            <person name="Rokhsar D."/>
            <person name="Grimwood J."/>
            <person name="Schmutz J."/>
            <person name="Juenger T."/>
        </authorList>
    </citation>
    <scope>NUCLEOTIDE SEQUENCE [LARGE SCALE GENOMIC DNA]</scope>
    <source>
        <strain evidence="3">cv. HAL2</strain>
    </source>
</reference>
<sequence length="84" mass="8515">MSYSRPVQHSPPPPPGARASRPVRPPPPAPLAPAAALRPRLYPRRSAAPRPPLCRGAPGAAAAASPRDIARAPPPATATPAATP</sequence>
<feature type="compositionally biased region" description="Pro residues" evidence="1">
    <location>
        <begin position="72"/>
        <end position="84"/>
    </location>
</feature>
<evidence type="ECO:0000313" key="3">
    <source>
        <dbReference type="Proteomes" id="UP000244336"/>
    </source>
</evidence>
<feature type="region of interest" description="Disordered" evidence="1">
    <location>
        <begin position="1"/>
        <end position="84"/>
    </location>
</feature>
<dbReference type="AlphaFoldDB" id="A0A2T7DKX7"/>
<evidence type="ECO:0000256" key="1">
    <source>
        <dbReference type="SAM" id="MobiDB-lite"/>
    </source>
</evidence>
<name>A0A2T7DKX7_9POAL</name>
<dbReference type="Proteomes" id="UP000244336">
    <property type="component" value="Chromosome 5"/>
</dbReference>
<gene>
    <name evidence="2" type="ORF">GQ55_5G278200</name>
</gene>
<proteinExistence type="predicted"/>
<dbReference type="EMBL" id="CM009753">
    <property type="protein sequence ID" value="PUZ56217.1"/>
    <property type="molecule type" value="Genomic_DNA"/>
</dbReference>
<dbReference type="Gramene" id="PUZ56217">
    <property type="protein sequence ID" value="PUZ56217"/>
    <property type="gene ID" value="GQ55_5G278200"/>
</dbReference>
<accession>A0A2T7DKX7</accession>